<dbReference type="PROSITE" id="PS50885">
    <property type="entry name" value="HAMP"/>
    <property type="match status" value="1"/>
</dbReference>
<name>A0A399F6R5_9DEIN</name>
<keyword evidence="10 11" id="KW-0472">Membrane</keyword>
<dbReference type="InterPro" id="IPR003660">
    <property type="entry name" value="HAMP_dom"/>
</dbReference>
<evidence type="ECO:0000256" key="9">
    <source>
        <dbReference type="ARBA" id="ARBA00023012"/>
    </source>
</evidence>
<comment type="caution">
    <text evidence="14">The sequence shown here is derived from an EMBL/GenBank/DDBJ whole genome shotgun (WGS) entry which is preliminary data.</text>
</comment>
<keyword evidence="8 11" id="KW-1133">Transmembrane helix</keyword>
<keyword evidence="4" id="KW-0597">Phosphoprotein</keyword>
<evidence type="ECO:0000256" key="3">
    <source>
        <dbReference type="ARBA" id="ARBA00012438"/>
    </source>
</evidence>
<dbReference type="AlphaFoldDB" id="A0A399F6R5"/>
<evidence type="ECO:0000259" key="13">
    <source>
        <dbReference type="PROSITE" id="PS50885"/>
    </source>
</evidence>
<dbReference type="FunFam" id="1.10.287.130:FF:000001">
    <property type="entry name" value="Two-component sensor histidine kinase"/>
    <property type="match status" value="1"/>
</dbReference>
<keyword evidence="7 14" id="KW-0418">Kinase</keyword>
<evidence type="ECO:0000256" key="8">
    <source>
        <dbReference type="ARBA" id="ARBA00022989"/>
    </source>
</evidence>
<accession>A0A399F6R5</accession>
<dbReference type="FunFam" id="3.30.565.10:FF:000006">
    <property type="entry name" value="Sensor histidine kinase WalK"/>
    <property type="match status" value="1"/>
</dbReference>
<evidence type="ECO:0000313" key="14">
    <source>
        <dbReference type="EMBL" id="RIH90321.1"/>
    </source>
</evidence>
<dbReference type="PANTHER" id="PTHR45436:SF5">
    <property type="entry name" value="SENSOR HISTIDINE KINASE TRCS"/>
    <property type="match status" value="1"/>
</dbReference>
<evidence type="ECO:0000256" key="6">
    <source>
        <dbReference type="ARBA" id="ARBA00022692"/>
    </source>
</evidence>
<evidence type="ECO:0000313" key="15">
    <source>
        <dbReference type="Proteomes" id="UP000265715"/>
    </source>
</evidence>
<comment type="subcellular location">
    <subcellularLocation>
        <location evidence="2">Membrane</location>
    </subcellularLocation>
</comment>
<dbReference type="Gene3D" id="1.10.287.130">
    <property type="match status" value="1"/>
</dbReference>
<dbReference type="InterPro" id="IPR036890">
    <property type="entry name" value="HATPase_C_sf"/>
</dbReference>
<dbReference type="PANTHER" id="PTHR45436">
    <property type="entry name" value="SENSOR HISTIDINE KINASE YKOH"/>
    <property type="match status" value="1"/>
</dbReference>
<feature type="domain" description="Histidine kinase" evidence="12">
    <location>
        <begin position="257"/>
        <end position="471"/>
    </location>
</feature>
<protein>
    <recommendedName>
        <fullName evidence="3">histidine kinase</fullName>
        <ecNumber evidence="3">2.7.13.3</ecNumber>
    </recommendedName>
</protein>
<dbReference type="GO" id="GO:0005886">
    <property type="term" value="C:plasma membrane"/>
    <property type="evidence" value="ECO:0007669"/>
    <property type="project" value="TreeGrafter"/>
</dbReference>
<dbReference type="SMART" id="SM00387">
    <property type="entry name" value="HATPase_c"/>
    <property type="match status" value="1"/>
</dbReference>
<dbReference type="Proteomes" id="UP000265715">
    <property type="component" value="Unassembled WGS sequence"/>
</dbReference>
<dbReference type="Pfam" id="PF00672">
    <property type="entry name" value="HAMP"/>
    <property type="match status" value="1"/>
</dbReference>
<evidence type="ECO:0000256" key="1">
    <source>
        <dbReference type="ARBA" id="ARBA00000085"/>
    </source>
</evidence>
<dbReference type="Gene3D" id="3.30.565.10">
    <property type="entry name" value="Histidine kinase-like ATPase, C-terminal domain"/>
    <property type="match status" value="1"/>
</dbReference>
<evidence type="ECO:0000256" key="7">
    <source>
        <dbReference type="ARBA" id="ARBA00022777"/>
    </source>
</evidence>
<dbReference type="InterPro" id="IPR036097">
    <property type="entry name" value="HisK_dim/P_sf"/>
</dbReference>
<dbReference type="InterPro" id="IPR003594">
    <property type="entry name" value="HATPase_dom"/>
</dbReference>
<evidence type="ECO:0000256" key="2">
    <source>
        <dbReference type="ARBA" id="ARBA00004370"/>
    </source>
</evidence>
<keyword evidence="6 11" id="KW-0812">Transmembrane</keyword>
<gene>
    <name evidence="14" type="primary">arlS_1</name>
    <name evidence="14" type="ORF">Mterra_00552</name>
</gene>
<dbReference type="CDD" id="cd00082">
    <property type="entry name" value="HisKA"/>
    <property type="match status" value="1"/>
</dbReference>
<reference evidence="14 15" key="1">
    <citation type="submission" date="2018-08" db="EMBL/GenBank/DDBJ databases">
        <title>Meiothermus terrae DSM 26712 genome sequencing project.</title>
        <authorList>
            <person name="Da Costa M.S."/>
            <person name="Albuquerque L."/>
            <person name="Raposo P."/>
            <person name="Froufe H.J.C."/>
            <person name="Barroso C.S."/>
            <person name="Egas C."/>
        </authorList>
    </citation>
    <scope>NUCLEOTIDE SEQUENCE [LARGE SCALE GENOMIC DNA]</scope>
    <source>
        <strain evidence="14 15">DSM 26712</strain>
    </source>
</reference>
<dbReference type="SUPFAM" id="SSF158472">
    <property type="entry name" value="HAMP domain-like"/>
    <property type="match status" value="1"/>
</dbReference>
<dbReference type="OrthoDB" id="112712at2"/>
<evidence type="ECO:0000259" key="12">
    <source>
        <dbReference type="PROSITE" id="PS50109"/>
    </source>
</evidence>
<feature type="transmembrane region" description="Helical" evidence="11">
    <location>
        <begin position="7"/>
        <end position="30"/>
    </location>
</feature>
<keyword evidence="15" id="KW-1185">Reference proteome</keyword>
<feature type="domain" description="HAMP" evidence="13">
    <location>
        <begin position="195"/>
        <end position="249"/>
    </location>
</feature>
<dbReference type="Gene3D" id="6.10.340.10">
    <property type="match status" value="1"/>
</dbReference>
<dbReference type="CDD" id="cd00075">
    <property type="entry name" value="HATPase"/>
    <property type="match status" value="1"/>
</dbReference>
<dbReference type="InterPro" id="IPR050428">
    <property type="entry name" value="TCS_sensor_his_kinase"/>
</dbReference>
<evidence type="ECO:0000256" key="10">
    <source>
        <dbReference type="ARBA" id="ARBA00023136"/>
    </source>
</evidence>
<proteinExistence type="predicted"/>
<keyword evidence="9" id="KW-0902">Two-component regulatory system</keyword>
<dbReference type="Pfam" id="PF00512">
    <property type="entry name" value="HisKA"/>
    <property type="match status" value="1"/>
</dbReference>
<dbReference type="CDD" id="cd06225">
    <property type="entry name" value="HAMP"/>
    <property type="match status" value="1"/>
</dbReference>
<dbReference type="InterPro" id="IPR004358">
    <property type="entry name" value="Sig_transdc_His_kin-like_C"/>
</dbReference>
<dbReference type="EC" id="2.7.13.3" evidence="3"/>
<dbReference type="EMBL" id="QXDL01000012">
    <property type="protein sequence ID" value="RIH90321.1"/>
    <property type="molecule type" value="Genomic_DNA"/>
</dbReference>
<evidence type="ECO:0000256" key="5">
    <source>
        <dbReference type="ARBA" id="ARBA00022679"/>
    </source>
</evidence>
<dbReference type="SUPFAM" id="SSF55874">
    <property type="entry name" value="ATPase domain of HSP90 chaperone/DNA topoisomerase II/histidine kinase"/>
    <property type="match status" value="1"/>
</dbReference>
<dbReference type="InterPro" id="IPR005467">
    <property type="entry name" value="His_kinase_dom"/>
</dbReference>
<organism evidence="14 15">
    <name type="scientific">Calidithermus terrae</name>
    <dbReference type="NCBI Taxonomy" id="1408545"/>
    <lineage>
        <taxon>Bacteria</taxon>
        <taxon>Thermotogati</taxon>
        <taxon>Deinococcota</taxon>
        <taxon>Deinococci</taxon>
        <taxon>Thermales</taxon>
        <taxon>Thermaceae</taxon>
        <taxon>Calidithermus</taxon>
    </lineage>
</organism>
<dbReference type="SMART" id="SM00388">
    <property type="entry name" value="HisKA"/>
    <property type="match status" value="1"/>
</dbReference>
<feature type="transmembrane region" description="Helical" evidence="11">
    <location>
        <begin position="171"/>
        <end position="196"/>
    </location>
</feature>
<dbReference type="InterPro" id="IPR003661">
    <property type="entry name" value="HisK_dim/P_dom"/>
</dbReference>
<dbReference type="Pfam" id="PF02518">
    <property type="entry name" value="HATPase_c"/>
    <property type="match status" value="1"/>
</dbReference>
<comment type="catalytic activity">
    <reaction evidence="1">
        <text>ATP + protein L-histidine = ADP + protein N-phospho-L-histidine.</text>
        <dbReference type="EC" id="2.7.13.3"/>
    </reaction>
</comment>
<dbReference type="PRINTS" id="PR00344">
    <property type="entry name" value="BCTRLSENSOR"/>
</dbReference>
<sequence>MSIRLRLALWYGTTTALIVTLVALLGWGAYVQGQYRLLDQVLLLSANHVAAGWRASGTSYVLEADLSELEVAFRLYGPGGKLKRTSRRVPELPLIDPARFLEQAPARPRGWGLLGWTPPGVTPAGAAFGLSRGEGTRWRTLVQRLEREGEVLGYLEALTPLGSLDRSVRSLGLLLVGLIVLSVLGVLGLSLALAAIGLRPIDQLNRAAQQIARSRDLSRRVEGRPGGDELSRLAETFNQMLSSLQEADGAQKRFVADASHELRAPLATIQGNLELLRRYPQMPAAEREKTLRMAEREAVRLSRLVNDLLTLARGDAGLPLRRAPVELRAVAQEALTEARYLLRGQRLEAPGLEGAWVLGDRDHLKQLVLILLDNAIQYTPEGGEVRLSLRAEGEEARLAVSDTGIGIPPEDLPHVFERFYRADPARSRNKGGSGLGLAIARWVVERHGGAVTVESQVGRGTTVAVRLPLQAPAPPDR</sequence>
<evidence type="ECO:0000256" key="4">
    <source>
        <dbReference type="ARBA" id="ARBA00022553"/>
    </source>
</evidence>
<dbReference type="SMART" id="SM00304">
    <property type="entry name" value="HAMP"/>
    <property type="match status" value="1"/>
</dbReference>
<evidence type="ECO:0000256" key="11">
    <source>
        <dbReference type="SAM" id="Phobius"/>
    </source>
</evidence>
<dbReference type="GO" id="GO:0000155">
    <property type="term" value="F:phosphorelay sensor kinase activity"/>
    <property type="evidence" value="ECO:0007669"/>
    <property type="project" value="InterPro"/>
</dbReference>
<dbReference type="SUPFAM" id="SSF47384">
    <property type="entry name" value="Homodimeric domain of signal transducing histidine kinase"/>
    <property type="match status" value="1"/>
</dbReference>
<keyword evidence="5 14" id="KW-0808">Transferase</keyword>
<dbReference type="RefSeq" id="WP_119313777.1">
    <property type="nucleotide sequence ID" value="NZ_QXDL01000012.1"/>
</dbReference>
<dbReference type="PROSITE" id="PS50109">
    <property type="entry name" value="HIS_KIN"/>
    <property type="match status" value="1"/>
</dbReference>